<keyword evidence="2 6" id="KW-0812">Transmembrane</keyword>
<evidence type="ECO:0000313" key="8">
    <source>
        <dbReference type="RefSeq" id="XP_022242722.1"/>
    </source>
</evidence>
<dbReference type="PANTHER" id="PTHR21676:SF1">
    <property type="entry name" value="PROTEIN STUM HOMOLOG"/>
    <property type="match status" value="1"/>
</dbReference>
<keyword evidence="3 6" id="KW-1133">Transmembrane helix</keyword>
<reference evidence="8" key="1">
    <citation type="submission" date="2025-08" db="UniProtKB">
        <authorList>
            <consortium name="RefSeq"/>
        </authorList>
    </citation>
    <scope>IDENTIFICATION</scope>
    <source>
        <tissue evidence="8">Muscle</tissue>
    </source>
</reference>
<sequence>MSSTDEQRSDHCNQTTVQINTPEMVENRRREDENEGLPDYKESTKTTVDPTQEEANMSNEVHRIPVLETNTDKPIVNQEHNASNSNSVKITEEHFKAMVEYYGGKPFIKYEIISVREKHSEFRKAVPLMPVSLSLLLCLVNVLAPGVGTLLAGMTIICGCKTEHRSRVKAIFYNILASILQLVLAPVVIGWVWSIMWGITFVNISVTKELQEPILVAPV</sequence>
<dbReference type="Proteomes" id="UP000694941">
    <property type="component" value="Unplaced"/>
</dbReference>
<dbReference type="GeneID" id="111085972"/>
<accession>A0ABM1SGG7</accession>
<proteinExistence type="predicted"/>
<dbReference type="PANTHER" id="PTHR21676">
    <property type="entry name" value="PROTEIN STUM"/>
    <property type="match status" value="1"/>
</dbReference>
<feature type="compositionally biased region" description="Polar residues" evidence="5">
    <location>
        <begin position="12"/>
        <end position="21"/>
    </location>
</feature>
<comment type="subcellular location">
    <subcellularLocation>
        <location evidence="1">Membrane</location>
        <topology evidence="1">Multi-pass membrane protein</topology>
    </subcellularLocation>
</comment>
<organism evidence="7 8">
    <name type="scientific">Limulus polyphemus</name>
    <name type="common">Atlantic horseshoe crab</name>
    <dbReference type="NCBI Taxonomy" id="6850"/>
    <lineage>
        <taxon>Eukaryota</taxon>
        <taxon>Metazoa</taxon>
        <taxon>Ecdysozoa</taxon>
        <taxon>Arthropoda</taxon>
        <taxon>Chelicerata</taxon>
        <taxon>Merostomata</taxon>
        <taxon>Xiphosura</taxon>
        <taxon>Limulidae</taxon>
        <taxon>Limulus</taxon>
    </lineage>
</organism>
<keyword evidence="4 6" id="KW-0472">Membrane</keyword>
<protein>
    <submittedName>
        <fullName evidence="8">Uncharacterized protein LOC111085972</fullName>
    </submittedName>
</protein>
<feature type="compositionally biased region" description="Basic and acidic residues" evidence="5">
    <location>
        <begin position="25"/>
        <end position="44"/>
    </location>
</feature>
<gene>
    <name evidence="8" type="primary">LOC111085972</name>
</gene>
<dbReference type="RefSeq" id="XP_022242722.1">
    <property type="nucleotide sequence ID" value="XM_022387014.1"/>
</dbReference>
<evidence type="ECO:0000256" key="1">
    <source>
        <dbReference type="ARBA" id="ARBA00004141"/>
    </source>
</evidence>
<evidence type="ECO:0000256" key="2">
    <source>
        <dbReference type="ARBA" id="ARBA00022692"/>
    </source>
</evidence>
<feature type="compositionally biased region" description="Polar residues" evidence="5">
    <location>
        <begin position="45"/>
        <end position="57"/>
    </location>
</feature>
<dbReference type="Pfam" id="PF15795">
    <property type="entry name" value="Spec3"/>
    <property type="match status" value="1"/>
</dbReference>
<feature type="compositionally biased region" description="Basic and acidic residues" evidence="5">
    <location>
        <begin position="1"/>
        <end position="11"/>
    </location>
</feature>
<evidence type="ECO:0000256" key="4">
    <source>
        <dbReference type="ARBA" id="ARBA00023136"/>
    </source>
</evidence>
<evidence type="ECO:0000256" key="3">
    <source>
        <dbReference type="ARBA" id="ARBA00022989"/>
    </source>
</evidence>
<evidence type="ECO:0000313" key="7">
    <source>
        <dbReference type="Proteomes" id="UP000694941"/>
    </source>
</evidence>
<keyword evidence="7" id="KW-1185">Reference proteome</keyword>
<feature type="transmembrane region" description="Helical" evidence="6">
    <location>
        <begin position="133"/>
        <end position="159"/>
    </location>
</feature>
<evidence type="ECO:0000256" key="5">
    <source>
        <dbReference type="SAM" id="MobiDB-lite"/>
    </source>
</evidence>
<name>A0ABM1SGG7_LIMPO</name>
<evidence type="ECO:0000256" key="6">
    <source>
        <dbReference type="SAM" id="Phobius"/>
    </source>
</evidence>
<feature type="transmembrane region" description="Helical" evidence="6">
    <location>
        <begin position="171"/>
        <end position="193"/>
    </location>
</feature>
<dbReference type="InterPro" id="IPR026673">
    <property type="entry name" value="SPEC3/Stum"/>
</dbReference>
<feature type="region of interest" description="Disordered" evidence="5">
    <location>
        <begin position="1"/>
        <end position="57"/>
    </location>
</feature>